<dbReference type="OrthoDB" id="678664at2759"/>
<dbReference type="InterPro" id="IPR044509">
    <property type="entry name" value="RIC2/4"/>
</dbReference>
<protein>
    <recommendedName>
        <fullName evidence="2">CRIB domain-containing protein</fullName>
    </recommendedName>
</protein>
<keyword evidence="4" id="KW-1185">Reference proteome</keyword>
<proteinExistence type="predicted"/>
<dbReference type="PANTHER" id="PTHR46931:SF15">
    <property type="entry name" value="CRIB DOMAIN-CONTAINING PROTEIN"/>
    <property type="match status" value="1"/>
</dbReference>
<evidence type="ECO:0000259" key="2">
    <source>
        <dbReference type="PROSITE" id="PS50108"/>
    </source>
</evidence>
<accession>A0A2G2VEB8</accession>
<feature type="domain" description="CRIB" evidence="2">
    <location>
        <begin position="84"/>
        <end position="97"/>
    </location>
</feature>
<organism evidence="3 4">
    <name type="scientific">Capsicum baccatum</name>
    <name type="common">Peruvian pepper</name>
    <dbReference type="NCBI Taxonomy" id="33114"/>
    <lineage>
        <taxon>Eukaryota</taxon>
        <taxon>Viridiplantae</taxon>
        <taxon>Streptophyta</taxon>
        <taxon>Embryophyta</taxon>
        <taxon>Tracheophyta</taxon>
        <taxon>Spermatophyta</taxon>
        <taxon>Magnoliopsida</taxon>
        <taxon>eudicotyledons</taxon>
        <taxon>Gunneridae</taxon>
        <taxon>Pentapetalae</taxon>
        <taxon>asterids</taxon>
        <taxon>lamiids</taxon>
        <taxon>Solanales</taxon>
        <taxon>Solanaceae</taxon>
        <taxon>Solanoideae</taxon>
        <taxon>Capsiceae</taxon>
        <taxon>Capsicum</taxon>
    </lineage>
</organism>
<dbReference type="Proteomes" id="UP000224567">
    <property type="component" value="Unassembled WGS sequence"/>
</dbReference>
<dbReference type="AlphaFoldDB" id="A0A2G2VEB8"/>
<evidence type="ECO:0000256" key="1">
    <source>
        <dbReference type="SAM" id="MobiDB-lite"/>
    </source>
</evidence>
<sequence>MGLREPGGPYLDTPMILITSDGGREEEEKEEEEDDEKNLEGENLKSPLGLPKFQRLFKNFKNLSHLFVDKDQMEEEDEEMGMEIGLPTDVKHVTHIGIDGDDEATSLIFNSTRTNWDYLNLKSPNNHDLLTKFSFANMANHSPNHTSMAASS</sequence>
<dbReference type="SMART" id="SM00285">
    <property type="entry name" value="PBD"/>
    <property type="match status" value="1"/>
</dbReference>
<evidence type="ECO:0000313" key="3">
    <source>
        <dbReference type="EMBL" id="PHT31307.1"/>
    </source>
</evidence>
<feature type="region of interest" description="Disordered" evidence="1">
    <location>
        <begin position="1"/>
        <end position="46"/>
    </location>
</feature>
<dbReference type="PROSITE" id="PS50108">
    <property type="entry name" value="CRIB"/>
    <property type="match status" value="1"/>
</dbReference>
<reference evidence="4" key="2">
    <citation type="journal article" date="2017" name="J. Anim. Genet.">
        <title>Multiple reference genome sequences of hot pepper reveal the massive evolution of plant disease resistance genes by retroduplication.</title>
        <authorList>
            <person name="Kim S."/>
            <person name="Park J."/>
            <person name="Yeom S.-I."/>
            <person name="Kim Y.-M."/>
            <person name="Seo E."/>
            <person name="Kim K.-T."/>
            <person name="Kim M.-S."/>
            <person name="Lee J.M."/>
            <person name="Cheong K."/>
            <person name="Shin H.-S."/>
            <person name="Kim S.-B."/>
            <person name="Han K."/>
            <person name="Lee J."/>
            <person name="Park M."/>
            <person name="Lee H.-A."/>
            <person name="Lee H.-Y."/>
            <person name="Lee Y."/>
            <person name="Oh S."/>
            <person name="Lee J.H."/>
            <person name="Choi E."/>
            <person name="Choi E."/>
            <person name="Lee S.E."/>
            <person name="Jeon J."/>
            <person name="Kim H."/>
            <person name="Choi G."/>
            <person name="Song H."/>
            <person name="Lee J."/>
            <person name="Lee S.-C."/>
            <person name="Kwon J.-K."/>
            <person name="Lee H.-Y."/>
            <person name="Koo N."/>
            <person name="Hong Y."/>
            <person name="Kim R.W."/>
            <person name="Kang W.-H."/>
            <person name="Huh J.H."/>
            <person name="Kang B.-C."/>
            <person name="Yang T.-J."/>
            <person name="Lee Y.-H."/>
            <person name="Bennetzen J.L."/>
            <person name="Choi D."/>
        </authorList>
    </citation>
    <scope>NUCLEOTIDE SEQUENCE [LARGE SCALE GENOMIC DNA]</scope>
    <source>
        <strain evidence="4">cv. PBC81</strain>
    </source>
</reference>
<dbReference type="EMBL" id="MLFT02000012">
    <property type="protein sequence ID" value="PHT31307.1"/>
    <property type="molecule type" value="Genomic_DNA"/>
</dbReference>
<dbReference type="STRING" id="33114.A0A2G2VEB8"/>
<comment type="caution">
    <text evidence="3">The sequence shown here is derived from an EMBL/GenBank/DDBJ whole genome shotgun (WGS) entry which is preliminary data.</text>
</comment>
<name>A0A2G2VEB8_CAPBA</name>
<dbReference type="InterPro" id="IPR000095">
    <property type="entry name" value="CRIB_dom"/>
</dbReference>
<reference evidence="3 4" key="1">
    <citation type="journal article" date="2017" name="Genome Biol.">
        <title>New reference genome sequences of hot pepper reveal the massive evolution of plant disease-resistance genes by retroduplication.</title>
        <authorList>
            <person name="Kim S."/>
            <person name="Park J."/>
            <person name="Yeom S.I."/>
            <person name="Kim Y.M."/>
            <person name="Seo E."/>
            <person name="Kim K.T."/>
            <person name="Kim M.S."/>
            <person name="Lee J.M."/>
            <person name="Cheong K."/>
            <person name="Shin H.S."/>
            <person name="Kim S.B."/>
            <person name="Han K."/>
            <person name="Lee J."/>
            <person name="Park M."/>
            <person name="Lee H.A."/>
            <person name="Lee H.Y."/>
            <person name="Lee Y."/>
            <person name="Oh S."/>
            <person name="Lee J.H."/>
            <person name="Choi E."/>
            <person name="Choi E."/>
            <person name="Lee S.E."/>
            <person name="Jeon J."/>
            <person name="Kim H."/>
            <person name="Choi G."/>
            <person name="Song H."/>
            <person name="Lee J."/>
            <person name="Lee S.C."/>
            <person name="Kwon J.K."/>
            <person name="Lee H.Y."/>
            <person name="Koo N."/>
            <person name="Hong Y."/>
            <person name="Kim R.W."/>
            <person name="Kang W.H."/>
            <person name="Huh J.H."/>
            <person name="Kang B.C."/>
            <person name="Yang T.J."/>
            <person name="Lee Y.H."/>
            <person name="Bennetzen J.L."/>
            <person name="Choi D."/>
        </authorList>
    </citation>
    <scope>NUCLEOTIDE SEQUENCE [LARGE SCALE GENOMIC DNA]</scope>
    <source>
        <strain evidence="4">cv. PBC81</strain>
    </source>
</reference>
<dbReference type="Pfam" id="PF00786">
    <property type="entry name" value="PBD"/>
    <property type="match status" value="1"/>
</dbReference>
<feature type="compositionally biased region" description="Acidic residues" evidence="1">
    <location>
        <begin position="24"/>
        <end position="37"/>
    </location>
</feature>
<dbReference type="PANTHER" id="PTHR46931">
    <property type="entry name" value="CRIB DOMAIN-CONTAINING PROTEIN RIC2"/>
    <property type="match status" value="1"/>
</dbReference>
<gene>
    <name evidence="3" type="ORF">CQW23_27644</name>
</gene>
<evidence type="ECO:0000313" key="4">
    <source>
        <dbReference type="Proteomes" id="UP000224567"/>
    </source>
</evidence>